<dbReference type="AlphaFoldDB" id="A0A0E9V1R4"/>
<proteinExistence type="predicted"/>
<dbReference type="EMBL" id="GBXM01036661">
    <property type="protein sequence ID" value="JAH71916.1"/>
    <property type="molecule type" value="Transcribed_RNA"/>
</dbReference>
<organism evidence="1">
    <name type="scientific">Anguilla anguilla</name>
    <name type="common">European freshwater eel</name>
    <name type="synonym">Muraena anguilla</name>
    <dbReference type="NCBI Taxonomy" id="7936"/>
    <lineage>
        <taxon>Eukaryota</taxon>
        <taxon>Metazoa</taxon>
        <taxon>Chordata</taxon>
        <taxon>Craniata</taxon>
        <taxon>Vertebrata</taxon>
        <taxon>Euteleostomi</taxon>
        <taxon>Actinopterygii</taxon>
        <taxon>Neopterygii</taxon>
        <taxon>Teleostei</taxon>
        <taxon>Anguilliformes</taxon>
        <taxon>Anguillidae</taxon>
        <taxon>Anguilla</taxon>
    </lineage>
</organism>
<accession>A0A0E9V1R4</accession>
<protein>
    <submittedName>
        <fullName evidence="1">Uncharacterized protein</fullName>
    </submittedName>
</protein>
<reference evidence="1" key="2">
    <citation type="journal article" date="2015" name="Fish Shellfish Immunol.">
        <title>Early steps in the European eel (Anguilla anguilla)-Vibrio vulnificus interaction in the gills: Role of the RtxA13 toxin.</title>
        <authorList>
            <person name="Callol A."/>
            <person name="Pajuelo D."/>
            <person name="Ebbesson L."/>
            <person name="Teles M."/>
            <person name="MacKenzie S."/>
            <person name="Amaro C."/>
        </authorList>
    </citation>
    <scope>NUCLEOTIDE SEQUENCE</scope>
</reference>
<sequence length="69" mass="7647">MPTIIDPLVEVNNQSKSCSLNDCRVYICKTLIALDLSIRTNMPVVQNNVPEERATHSHLGISTCYLLCG</sequence>
<name>A0A0E9V1R4_ANGAN</name>
<evidence type="ECO:0000313" key="1">
    <source>
        <dbReference type="EMBL" id="JAH71916.1"/>
    </source>
</evidence>
<reference evidence="1" key="1">
    <citation type="submission" date="2014-11" db="EMBL/GenBank/DDBJ databases">
        <authorList>
            <person name="Amaro Gonzalez C."/>
        </authorList>
    </citation>
    <scope>NUCLEOTIDE SEQUENCE</scope>
</reference>